<gene>
    <name evidence="1" type="ORF">PMAYCL1PPCAC_20723</name>
</gene>
<keyword evidence="2" id="KW-1185">Reference proteome</keyword>
<accession>A0AAN5CTP8</accession>
<organism evidence="1 2">
    <name type="scientific">Pristionchus mayeri</name>
    <dbReference type="NCBI Taxonomy" id="1317129"/>
    <lineage>
        <taxon>Eukaryota</taxon>
        <taxon>Metazoa</taxon>
        <taxon>Ecdysozoa</taxon>
        <taxon>Nematoda</taxon>
        <taxon>Chromadorea</taxon>
        <taxon>Rhabditida</taxon>
        <taxon>Rhabditina</taxon>
        <taxon>Diplogasteromorpha</taxon>
        <taxon>Diplogasteroidea</taxon>
        <taxon>Neodiplogasteridae</taxon>
        <taxon>Pristionchus</taxon>
    </lineage>
</organism>
<proteinExistence type="predicted"/>
<feature type="non-terminal residue" evidence="1">
    <location>
        <position position="1"/>
    </location>
</feature>
<evidence type="ECO:0000313" key="2">
    <source>
        <dbReference type="Proteomes" id="UP001328107"/>
    </source>
</evidence>
<sequence length="89" mass="10380">ELTKISLKNTWVNVANMMKKVENVDRKEEENNFFDLLAAMRENGPSKLADLFDCVYEIFAVHCYESTARRGRLPTDEMTRIARCLFFAL</sequence>
<reference evidence="2" key="1">
    <citation type="submission" date="2022-10" db="EMBL/GenBank/DDBJ databases">
        <title>Genome assembly of Pristionchus species.</title>
        <authorList>
            <person name="Yoshida K."/>
            <person name="Sommer R.J."/>
        </authorList>
    </citation>
    <scope>NUCLEOTIDE SEQUENCE [LARGE SCALE GENOMIC DNA]</scope>
    <source>
        <strain evidence="2">RS5460</strain>
    </source>
</reference>
<comment type="caution">
    <text evidence="1">The sequence shown here is derived from an EMBL/GenBank/DDBJ whole genome shotgun (WGS) entry which is preliminary data.</text>
</comment>
<protein>
    <submittedName>
        <fullName evidence="1">Uncharacterized protein</fullName>
    </submittedName>
</protein>
<dbReference type="AlphaFoldDB" id="A0AAN5CTP8"/>
<evidence type="ECO:0000313" key="1">
    <source>
        <dbReference type="EMBL" id="GMR50528.1"/>
    </source>
</evidence>
<dbReference type="Proteomes" id="UP001328107">
    <property type="component" value="Unassembled WGS sequence"/>
</dbReference>
<dbReference type="EMBL" id="BTRK01000004">
    <property type="protein sequence ID" value="GMR50528.1"/>
    <property type="molecule type" value="Genomic_DNA"/>
</dbReference>
<feature type="non-terminal residue" evidence="1">
    <location>
        <position position="89"/>
    </location>
</feature>
<name>A0AAN5CTP8_9BILA</name>